<dbReference type="InterPro" id="IPR017927">
    <property type="entry name" value="FAD-bd_FR_type"/>
</dbReference>
<keyword evidence="3" id="KW-1185">Reference proteome</keyword>
<dbReference type="SUPFAM" id="SSF63380">
    <property type="entry name" value="Riboflavin synthase domain-like"/>
    <property type="match status" value="1"/>
</dbReference>
<evidence type="ECO:0000313" key="3">
    <source>
        <dbReference type="Proteomes" id="UP001596413"/>
    </source>
</evidence>
<dbReference type="RefSeq" id="WP_386418643.1">
    <property type="nucleotide sequence ID" value="NZ_JBHSZO010000061.1"/>
</dbReference>
<proteinExistence type="predicted"/>
<dbReference type="PANTHER" id="PTHR30157:SF0">
    <property type="entry name" value="NADPH-DEPENDENT FERRIC-CHELATE REDUCTASE"/>
    <property type="match status" value="1"/>
</dbReference>
<reference evidence="3" key="1">
    <citation type="journal article" date="2019" name="Int. J. Syst. Evol. Microbiol.">
        <title>The Global Catalogue of Microorganisms (GCM) 10K type strain sequencing project: providing services to taxonomists for standard genome sequencing and annotation.</title>
        <authorList>
            <consortium name="The Broad Institute Genomics Platform"/>
            <consortium name="The Broad Institute Genome Sequencing Center for Infectious Disease"/>
            <person name="Wu L."/>
            <person name="Ma J."/>
        </authorList>
    </citation>
    <scope>NUCLEOTIDE SEQUENCE [LARGE SCALE GENOMIC DNA]</scope>
    <source>
        <strain evidence="3">CGMCC 1.13681</strain>
    </source>
</reference>
<gene>
    <name evidence="2" type="ORF">ACFQLX_24770</name>
</gene>
<dbReference type="PANTHER" id="PTHR30157">
    <property type="entry name" value="FERRIC REDUCTASE, NADPH-DEPENDENT"/>
    <property type="match status" value="1"/>
</dbReference>
<evidence type="ECO:0000259" key="1">
    <source>
        <dbReference type="PROSITE" id="PS51384"/>
    </source>
</evidence>
<dbReference type="Proteomes" id="UP001596413">
    <property type="component" value="Unassembled WGS sequence"/>
</dbReference>
<dbReference type="Gene3D" id="2.40.30.10">
    <property type="entry name" value="Translation factors"/>
    <property type="match status" value="1"/>
</dbReference>
<dbReference type="PROSITE" id="PS51384">
    <property type="entry name" value="FAD_FR"/>
    <property type="match status" value="1"/>
</dbReference>
<organism evidence="2 3">
    <name type="scientific">Streptomyces polyrhachis</name>
    <dbReference type="NCBI Taxonomy" id="1282885"/>
    <lineage>
        <taxon>Bacteria</taxon>
        <taxon>Bacillati</taxon>
        <taxon>Actinomycetota</taxon>
        <taxon>Actinomycetes</taxon>
        <taxon>Kitasatosporales</taxon>
        <taxon>Streptomycetaceae</taxon>
        <taxon>Streptomyces</taxon>
    </lineage>
</organism>
<protein>
    <submittedName>
        <fullName evidence="2">Siderophore-interacting protein</fullName>
    </submittedName>
</protein>
<dbReference type="Gene3D" id="3.40.50.80">
    <property type="entry name" value="Nucleotide-binding domain of ferredoxin-NADP reductase (FNR) module"/>
    <property type="match status" value="1"/>
</dbReference>
<dbReference type="InterPro" id="IPR039261">
    <property type="entry name" value="FNR_nucleotide-bd"/>
</dbReference>
<dbReference type="InterPro" id="IPR017938">
    <property type="entry name" value="Riboflavin_synthase-like_b-brl"/>
</dbReference>
<dbReference type="InterPro" id="IPR007037">
    <property type="entry name" value="SIP_rossman_dom"/>
</dbReference>
<feature type="domain" description="FAD-binding FR-type" evidence="1">
    <location>
        <begin position="9"/>
        <end position="135"/>
    </location>
</feature>
<comment type="caution">
    <text evidence="2">The sequence shown here is derived from an EMBL/GenBank/DDBJ whole genome shotgun (WGS) entry which is preliminary data.</text>
</comment>
<dbReference type="InterPro" id="IPR013113">
    <property type="entry name" value="SIP_FAD-bd"/>
</dbReference>
<evidence type="ECO:0000313" key="2">
    <source>
        <dbReference type="EMBL" id="MFC7221351.1"/>
    </source>
</evidence>
<accession>A0ABW2GMY3</accession>
<dbReference type="EMBL" id="JBHSZO010000061">
    <property type="protein sequence ID" value="MFC7221351.1"/>
    <property type="molecule type" value="Genomic_DNA"/>
</dbReference>
<name>A0ABW2GMY3_9ACTN</name>
<dbReference type="InterPro" id="IPR039374">
    <property type="entry name" value="SIP_fam"/>
</dbReference>
<dbReference type="CDD" id="cd06193">
    <property type="entry name" value="siderophore_interacting"/>
    <property type="match status" value="1"/>
</dbReference>
<dbReference type="Pfam" id="PF08021">
    <property type="entry name" value="FAD_binding_9"/>
    <property type="match status" value="1"/>
</dbReference>
<dbReference type="Pfam" id="PF04954">
    <property type="entry name" value="SIP"/>
    <property type="match status" value="1"/>
</dbReference>
<sequence>MSTAQTEPFRFFDLTVLRTERLGPSLVRVVFTGDELDAFASGGYDQSLSVFLPHPGQEAPVVPRGADWFEEFRAMDPRVRAVCRSYTVRAQRPGEVDIDFVLHASAAGPAATWAAQASPGDRIAVIGPAVADNAGVRFRRPEEAAWVLIAADETALPAAAGILERLPAGLSARVWLRVPEEADRLELRTAAKAEITWLDSGLEEAIASAELPQGEPYVWIAGESAMVRTVRRHLVGERGIDRRAVTFTGYWRRGATEDQYRLEGDGE</sequence>